<dbReference type="STRING" id="576117.SAMN04488138_103301"/>
<dbReference type="GeneID" id="98664397"/>
<sequence>MRQQRIDGQETPYWPAGPFKIRLPFLHYRFEWPDYFQGLLMCAVDLAAIPLMIELLGMPFEVALAVVMMNGILYLTHHLLGDPVIPGWITPAIPLLMAYCAAFPEGPERVHALIAFQLMLGLFSIFIGASGLAHRVVQLIPQAIKSGIIIGAGIAAVISVFKVGGRFDSFPFTITIAVGIAFYVIFSRHFAKLKATSFIFGAIGKLGIFPIVALAIVVAPVFGEAPWPTIEWGISKPDFTTLWKEYTIFGLGFPPLSMFLTAIPTVLAAYIVLFGDVLQSKAILEEADHARLDEKIDYNPDRAHMIFGARNSVMSIIGPDVAMCGPLWAAMHVVIVERFTQGKKAMDSIFGGAGSFRWGTNTGLLLMPIVTLVQPILGIALALTLLIQGYVSVRIGVMEARSQRDLGIAGVVAAVLATRGAAWAFGVGVVLCILVYGRDFFRGEVDETFVKDMKD</sequence>
<feature type="transmembrane region" description="Helical" evidence="1">
    <location>
        <begin position="169"/>
        <end position="186"/>
    </location>
</feature>
<protein>
    <recommendedName>
        <fullName evidence="4">Permease family protein</fullName>
    </recommendedName>
</protein>
<keyword evidence="1" id="KW-1133">Transmembrane helix</keyword>
<proteinExistence type="predicted"/>
<organism evidence="2 3">
    <name type="scientific">Celeribacter halophilus</name>
    <dbReference type="NCBI Taxonomy" id="576117"/>
    <lineage>
        <taxon>Bacteria</taxon>
        <taxon>Pseudomonadati</taxon>
        <taxon>Pseudomonadota</taxon>
        <taxon>Alphaproteobacteria</taxon>
        <taxon>Rhodobacterales</taxon>
        <taxon>Roseobacteraceae</taxon>
        <taxon>Celeribacter</taxon>
    </lineage>
</organism>
<feature type="transmembrane region" description="Helical" evidence="1">
    <location>
        <begin position="246"/>
        <end position="273"/>
    </location>
</feature>
<feature type="transmembrane region" description="Helical" evidence="1">
    <location>
        <begin position="198"/>
        <end position="222"/>
    </location>
</feature>
<feature type="transmembrane region" description="Helical" evidence="1">
    <location>
        <begin position="144"/>
        <end position="163"/>
    </location>
</feature>
<feature type="transmembrane region" description="Helical" evidence="1">
    <location>
        <begin position="84"/>
        <end position="104"/>
    </location>
</feature>
<feature type="transmembrane region" description="Helical" evidence="1">
    <location>
        <begin position="407"/>
        <end position="436"/>
    </location>
</feature>
<name>A0A1I3QB85_9RHOB</name>
<reference evidence="2 3" key="1">
    <citation type="submission" date="2016-10" db="EMBL/GenBank/DDBJ databases">
        <authorList>
            <person name="de Groot N.N."/>
        </authorList>
    </citation>
    <scope>NUCLEOTIDE SEQUENCE [LARGE SCALE GENOMIC DNA]</scope>
    <source>
        <strain evidence="2 3">CGMCC 1.8891</strain>
    </source>
</reference>
<evidence type="ECO:0000256" key="1">
    <source>
        <dbReference type="SAM" id="Phobius"/>
    </source>
</evidence>
<evidence type="ECO:0000313" key="2">
    <source>
        <dbReference type="EMBL" id="SFJ31383.1"/>
    </source>
</evidence>
<keyword evidence="3" id="KW-1185">Reference proteome</keyword>
<dbReference type="AlphaFoldDB" id="A0A1I3QB85"/>
<dbReference type="RefSeq" id="WP_111481328.1">
    <property type="nucleotide sequence ID" value="NZ_FORY01000003.1"/>
</dbReference>
<feature type="transmembrane region" description="Helical" evidence="1">
    <location>
        <begin position="110"/>
        <end position="132"/>
    </location>
</feature>
<dbReference type="Proteomes" id="UP000183299">
    <property type="component" value="Unassembled WGS sequence"/>
</dbReference>
<dbReference type="EMBL" id="FORY01000003">
    <property type="protein sequence ID" value="SFJ31383.1"/>
    <property type="molecule type" value="Genomic_DNA"/>
</dbReference>
<evidence type="ECO:0008006" key="4">
    <source>
        <dbReference type="Google" id="ProtNLM"/>
    </source>
</evidence>
<keyword evidence="1" id="KW-0812">Transmembrane</keyword>
<gene>
    <name evidence="2" type="ORF">SAMN04488138_103301</name>
</gene>
<accession>A0A1I3QB85</accession>
<evidence type="ECO:0000313" key="3">
    <source>
        <dbReference type="Proteomes" id="UP000183299"/>
    </source>
</evidence>
<feature type="transmembrane region" description="Helical" evidence="1">
    <location>
        <begin position="364"/>
        <end position="387"/>
    </location>
</feature>
<dbReference type="OrthoDB" id="354989at2"/>
<keyword evidence="1" id="KW-0472">Membrane</keyword>